<dbReference type="InterPro" id="IPR036249">
    <property type="entry name" value="Thioredoxin-like_sf"/>
</dbReference>
<dbReference type="GO" id="GO:0046872">
    <property type="term" value="F:metal ion binding"/>
    <property type="evidence" value="ECO:0007669"/>
    <property type="project" value="UniProtKB-KW"/>
</dbReference>
<dbReference type="InterPro" id="IPR013766">
    <property type="entry name" value="Thioredoxin_domain"/>
</dbReference>
<sequence length="230" mass="24387">MSRTTTRPRAARHGAPRLLGAAAVGLAAVLALTACGSGGQAPAGPAKVSKEAKDTPYEGTVLSKHFDKPDLVLNDTDGRPYDLRKQTAGRSTLLFFGYTSCPDVCPTTMGDIGVAMQKLSPEQQQKIDVVFVSTDPQRDTPQVLRTWLDSMGKNFTGLTGDLDKVKAAAKTLGILVEDPVVNKDGSVTSTHGAQVLAFLPDDKAHLLYLSATSVQTYQHDLPLLAQGVQA</sequence>
<dbReference type="CDD" id="cd02968">
    <property type="entry name" value="SCO"/>
    <property type="match status" value="1"/>
</dbReference>
<accession>A0A919FC22</accession>
<keyword evidence="8" id="KW-1185">Reference proteome</keyword>
<keyword evidence="5" id="KW-0732">Signal</keyword>
<dbReference type="GeneID" id="95351013"/>
<evidence type="ECO:0000256" key="5">
    <source>
        <dbReference type="SAM" id="SignalP"/>
    </source>
</evidence>
<feature type="domain" description="Thioredoxin" evidence="6">
    <location>
        <begin position="62"/>
        <end position="211"/>
    </location>
</feature>
<feature type="binding site" evidence="3">
    <location>
        <position position="101"/>
    </location>
    <ligand>
        <name>Cu cation</name>
        <dbReference type="ChEBI" id="CHEBI:23378"/>
    </ligand>
</feature>
<evidence type="ECO:0000256" key="2">
    <source>
        <dbReference type="ARBA" id="ARBA00023008"/>
    </source>
</evidence>
<dbReference type="EMBL" id="BNBO01000002">
    <property type="protein sequence ID" value="GHH60326.1"/>
    <property type="molecule type" value="Genomic_DNA"/>
</dbReference>
<feature type="disulfide bond" description="Redox-active" evidence="4">
    <location>
        <begin position="101"/>
        <end position="105"/>
    </location>
</feature>
<dbReference type="Gene3D" id="3.40.30.10">
    <property type="entry name" value="Glutaredoxin"/>
    <property type="match status" value="1"/>
</dbReference>
<keyword evidence="3" id="KW-0479">Metal-binding</keyword>
<gene>
    <name evidence="7" type="ORF">GCM10018781_04810</name>
</gene>
<dbReference type="PROSITE" id="PS51257">
    <property type="entry name" value="PROKAR_LIPOPROTEIN"/>
    <property type="match status" value="1"/>
</dbReference>
<evidence type="ECO:0000313" key="8">
    <source>
        <dbReference type="Proteomes" id="UP000617734"/>
    </source>
</evidence>
<comment type="similarity">
    <text evidence="1">Belongs to the SCO1/2 family.</text>
</comment>
<proteinExistence type="inferred from homology"/>
<organism evidence="7 8">
    <name type="scientific">Kitasatospora indigofera</name>
    <dbReference type="NCBI Taxonomy" id="67307"/>
    <lineage>
        <taxon>Bacteria</taxon>
        <taxon>Bacillati</taxon>
        <taxon>Actinomycetota</taxon>
        <taxon>Actinomycetes</taxon>
        <taxon>Kitasatosporales</taxon>
        <taxon>Streptomycetaceae</taxon>
        <taxon>Kitasatospora</taxon>
    </lineage>
</organism>
<evidence type="ECO:0000259" key="6">
    <source>
        <dbReference type="PROSITE" id="PS51352"/>
    </source>
</evidence>
<dbReference type="SUPFAM" id="SSF52833">
    <property type="entry name" value="Thioredoxin-like"/>
    <property type="match status" value="1"/>
</dbReference>
<evidence type="ECO:0000313" key="7">
    <source>
        <dbReference type="EMBL" id="GHH60326.1"/>
    </source>
</evidence>
<reference evidence="7" key="2">
    <citation type="submission" date="2020-09" db="EMBL/GenBank/DDBJ databases">
        <authorList>
            <person name="Sun Q."/>
            <person name="Ohkuma M."/>
        </authorList>
    </citation>
    <scope>NUCLEOTIDE SEQUENCE</scope>
    <source>
        <strain evidence="7">JCM 4646</strain>
    </source>
</reference>
<keyword evidence="2 3" id="KW-0186">Copper</keyword>
<name>A0A919FC22_9ACTN</name>
<keyword evidence="4" id="KW-1015">Disulfide bond</keyword>
<comment type="caution">
    <text evidence="7">The sequence shown here is derived from an EMBL/GenBank/DDBJ whole genome shotgun (WGS) entry which is preliminary data.</text>
</comment>
<evidence type="ECO:0000256" key="1">
    <source>
        <dbReference type="ARBA" id="ARBA00010996"/>
    </source>
</evidence>
<reference evidence="7" key="1">
    <citation type="journal article" date="2014" name="Int. J. Syst. Evol. Microbiol.">
        <title>Complete genome sequence of Corynebacterium casei LMG S-19264T (=DSM 44701T), isolated from a smear-ripened cheese.</title>
        <authorList>
            <consortium name="US DOE Joint Genome Institute (JGI-PGF)"/>
            <person name="Walter F."/>
            <person name="Albersmeier A."/>
            <person name="Kalinowski J."/>
            <person name="Ruckert C."/>
        </authorList>
    </citation>
    <scope>NUCLEOTIDE SEQUENCE</scope>
    <source>
        <strain evidence="7">JCM 4646</strain>
    </source>
</reference>
<dbReference type="Proteomes" id="UP000617734">
    <property type="component" value="Unassembled WGS sequence"/>
</dbReference>
<dbReference type="PROSITE" id="PS51352">
    <property type="entry name" value="THIOREDOXIN_2"/>
    <property type="match status" value="1"/>
</dbReference>
<dbReference type="AlphaFoldDB" id="A0A919FC22"/>
<dbReference type="Pfam" id="PF02630">
    <property type="entry name" value="SCO1-SenC"/>
    <property type="match status" value="1"/>
</dbReference>
<protein>
    <submittedName>
        <fullName evidence="7">SCO family protein</fullName>
    </submittedName>
</protein>
<evidence type="ECO:0000256" key="3">
    <source>
        <dbReference type="PIRSR" id="PIRSR603782-1"/>
    </source>
</evidence>
<evidence type="ECO:0000256" key="4">
    <source>
        <dbReference type="PIRSR" id="PIRSR603782-2"/>
    </source>
</evidence>
<feature type="binding site" evidence="3">
    <location>
        <position position="105"/>
    </location>
    <ligand>
        <name>Cu cation</name>
        <dbReference type="ChEBI" id="CHEBI:23378"/>
    </ligand>
</feature>
<feature type="chain" id="PRO_5039730789" evidence="5">
    <location>
        <begin position="37"/>
        <end position="230"/>
    </location>
</feature>
<feature type="binding site" evidence="3">
    <location>
        <position position="191"/>
    </location>
    <ligand>
        <name>Cu cation</name>
        <dbReference type="ChEBI" id="CHEBI:23378"/>
    </ligand>
</feature>
<dbReference type="RefSeq" id="WP_190209069.1">
    <property type="nucleotide sequence ID" value="NZ_BNBO01000002.1"/>
</dbReference>
<feature type="signal peptide" evidence="5">
    <location>
        <begin position="1"/>
        <end position="36"/>
    </location>
</feature>
<dbReference type="PANTHER" id="PTHR12151">
    <property type="entry name" value="ELECTRON TRANSPORT PROTIN SCO1/SENC FAMILY MEMBER"/>
    <property type="match status" value="1"/>
</dbReference>
<dbReference type="PANTHER" id="PTHR12151:SF25">
    <property type="entry name" value="LINALOOL DEHYDRATASE_ISOMERASE DOMAIN-CONTAINING PROTEIN"/>
    <property type="match status" value="1"/>
</dbReference>
<dbReference type="InterPro" id="IPR003782">
    <property type="entry name" value="SCO1/SenC"/>
</dbReference>